<dbReference type="OrthoDB" id="6497536at2759"/>
<organism evidence="1 2">
    <name type="scientific">Lepeophtheirus salmonis</name>
    <name type="common">Salmon louse</name>
    <name type="synonym">Caligus salmonis</name>
    <dbReference type="NCBI Taxonomy" id="72036"/>
    <lineage>
        <taxon>Eukaryota</taxon>
        <taxon>Metazoa</taxon>
        <taxon>Ecdysozoa</taxon>
        <taxon>Arthropoda</taxon>
        <taxon>Crustacea</taxon>
        <taxon>Multicrustacea</taxon>
        <taxon>Hexanauplia</taxon>
        <taxon>Copepoda</taxon>
        <taxon>Siphonostomatoida</taxon>
        <taxon>Caligidae</taxon>
        <taxon>Lepeophtheirus</taxon>
    </lineage>
</organism>
<dbReference type="AlphaFoldDB" id="A0A7R8D4U9"/>
<dbReference type="EMBL" id="HG994587">
    <property type="protein sequence ID" value="CAF3028871.1"/>
    <property type="molecule type" value="Genomic_DNA"/>
</dbReference>
<keyword evidence="2" id="KW-1185">Reference proteome</keyword>
<dbReference type="PANTHER" id="PTHR47272">
    <property type="entry name" value="DDE_TNP_1_7 DOMAIN-CONTAINING PROTEIN"/>
    <property type="match status" value="1"/>
</dbReference>
<gene>
    <name evidence="1" type="ORF">LSAA_14276</name>
</gene>
<evidence type="ECO:0000313" key="1">
    <source>
        <dbReference type="EMBL" id="CAF3028871.1"/>
    </source>
</evidence>
<sequence>MITLSQRLRFLKLDRGAFNDARLIDGETEIRLVKWVDKKCVTLVSTFASTQPTQLCRRFDKKNKKNDEIPCLNIVKTYNKFMGAINGSTHAYPSGWDVARNKGKGI</sequence>
<protein>
    <submittedName>
        <fullName evidence="1">(salmon louse) hypothetical protein</fullName>
    </submittedName>
</protein>
<proteinExistence type="predicted"/>
<evidence type="ECO:0000313" key="2">
    <source>
        <dbReference type="Proteomes" id="UP000675881"/>
    </source>
</evidence>
<reference evidence="1" key="1">
    <citation type="submission" date="2021-02" db="EMBL/GenBank/DDBJ databases">
        <authorList>
            <person name="Bekaert M."/>
        </authorList>
    </citation>
    <scope>NUCLEOTIDE SEQUENCE</scope>
    <source>
        <strain evidence="1">IoA-00</strain>
    </source>
</reference>
<name>A0A7R8D4U9_LEPSM</name>
<dbReference type="Proteomes" id="UP000675881">
    <property type="component" value="Chromosome 8"/>
</dbReference>
<accession>A0A7R8D4U9</accession>